<feature type="non-terminal residue" evidence="1">
    <location>
        <position position="1"/>
    </location>
</feature>
<organism evidence="1">
    <name type="scientific">marine sediment metagenome</name>
    <dbReference type="NCBI Taxonomy" id="412755"/>
    <lineage>
        <taxon>unclassified sequences</taxon>
        <taxon>metagenomes</taxon>
        <taxon>ecological metagenomes</taxon>
    </lineage>
</organism>
<name>A0A0F8WUZ6_9ZZZZ</name>
<dbReference type="EMBL" id="LAZR01062927">
    <property type="protein sequence ID" value="KKK60518.1"/>
    <property type="molecule type" value="Genomic_DNA"/>
</dbReference>
<sequence length="74" mass="7556">LAIDTEYATTGLALEWVINLEVAGAAGAHTTWGARVVAHSSVTSTFIGSGRLANAGVLISAIMPPSQCHTVIHA</sequence>
<proteinExistence type="predicted"/>
<reference evidence="1" key="1">
    <citation type="journal article" date="2015" name="Nature">
        <title>Complex archaea that bridge the gap between prokaryotes and eukaryotes.</title>
        <authorList>
            <person name="Spang A."/>
            <person name="Saw J.H."/>
            <person name="Jorgensen S.L."/>
            <person name="Zaremba-Niedzwiedzka K."/>
            <person name="Martijn J."/>
            <person name="Lind A.E."/>
            <person name="van Eijk R."/>
            <person name="Schleper C."/>
            <person name="Guy L."/>
            <person name="Ettema T.J."/>
        </authorList>
    </citation>
    <scope>NUCLEOTIDE SEQUENCE</scope>
</reference>
<dbReference type="AlphaFoldDB" id="A0A0F8WUZ6"/>
<evidence type="ECO:0000313" key="1">
    <source>
        <dbReference type="EMBL" id="KKK60518.1"/>
    </source>
</evidence>
<comment type="caution">
    <text evidence="1">The sequence shown here is derived from an EMBL/GenBank/DDBJ whole genome shotgun (WGS) entry which is preliminary data.</text>
</comment>
<accession>A0A0F8WUZ6</accession>
<gene>
    <name evidence="1" type="ORF">LCGC14_3023540</name>
</gene>
<protein>
    <submittedName>
        <fullName evidence="1">Uncharacterized protein</fullName>
    </submittedName>
</protein>